<reference evidence="2 3" key="1">
    <citation type="submission" date="2020-11" db="EMBL/GenBank/DDBJ databases">
        <title>WGS of Herminiimonas contaminans strain Marseille-Q4544 isolated from planarians Schmidtea mediterranea.</title>
        <authorList>
            <person name="Kangale L."/>
        </authorList>
    </citation>
    <scope>NUCLEOTIDE SEQUENCE [LARGE SCALE GENOMIC DNA]</scope>
    <source>
        <strain evidence="2 3">Marseille-Q4544</strain>
    </source>
</reference>
<keyword evidence="3" id="KW-1185">Reference proteome</keyword>
<feature type="transmembrane region" description="Helical" evidence="1">
    <location>
        <begin position="89"/>
        <end position="111"/>
    </location>
</feature>
<keyword evidence="1" id="KW-0472">Membrane</keyword>
<dbReference type="GO" id="GO:0016740">
    <property type="term" value="F:transferase activity"/>
    <property type="evidence" value="ECO:0007669"/>
    <property type="project" value="UniProtKB-KW"/>
</dbReference>
<protein>
    <submittedName>
        <fullName evidence="2">Cellulose biosynthesis protein BcsG</fullName>
        <ecNumber evidence="2">2.7.8.-</ecNumber>
    </submittedName>
</protein>
<dbReference type="Proteomes" id="UP000657372">
    <property type="component" value="Unassembled WGS sequence"/>
</dbReference>
<dbReference type="EC" id="2.7.8.-" evidence="2"/>
<feature type="transmembrane region" description="Helical" evidence="1">
    <location>
        <begin position="50"/>
        <end position="69"/>
    </location>
</feature>
<feature type="transmembrane region" description="Helical" evidence="1">
    <location>
        <begin position="118"/>
        <end position="137"/>
    </location>
</feature>
<name>A0ABS0EYD7_9BURK</name>
<keyword evidence="1" id="KW-0812">Transmembrane</keyword>
<evidence type="ECO:0000256" key="1">
    <source>
        <dbReference type="SAM" id="Phobius"/>
    </source>
</evidence>
<accession>A0ABS0EYD7</accession>
<proteinExistence type="predicted"/>
<sequence>MQYWSLYFFAKFALYFNHAIKFNWFLNLLLAIFVTFSFRHPRWRIAQQSIAVIAAVALLYYESSLPPPARLLAELARMSSYSFDYLLELLARFINLWYVLIFAAMVALYALLANRLRFSSFVFVGILCIPVLAHFGLPNPNIEVVAGSAEKGSERDPTVMLQNFYTAEKSRQLSLPSIAHAKHPFDIVILQPGELSWDDLAFVDAPYPKFLNRFDAVMLNFNSVTSHSTPAAKRLMRGSCGQTSDSVLAEAAAPGCALFPGLKQAGYDTAAVMNHNGRYNDFGTTLSAYAGTRALEGKWGAVTMHGFDGTPVYDDFSVLSKWWSKHHAHPGTKPVALYYNSITLHDGTTIDHARPVNSVQSYKPRLDKLLQDFEHFIEQVEHSGRPTVVILIPAHGVAMRGDTLQAAGVREIPSPRLTLVPVAIKLVGLQRDKEAGPPLEVKHPISYFGLFSLLADLMADNPYQQTGKSWAERLALLPETSFVSENENIVIMRRNDGYVMRSAEDLWIKYDSN</sequence>
<evidence type="ECO:0000313" key="3">
    <source>
        <dbReference type="Proteomes" id="UP000657372"/>
    </source>
</evidence>
<dbReference type="Pfam" id="PF11658">
    <property type="entry name" value="CBP_BcsG"/>
    <property type="match status" value="1"/>
</dbReference>
<dbReference type="InterPro" id="IPR017850">
    <property type="entry name" value="Alkaline_phosphatase_core_sf"/>
</dbReference>
<dbReference type="RefSeq" id="WP_175626004.1">
    <property type="nucleotide sequence ID" value="NZ_JADOEL010000012.1"/>
</dbReference>
<dbReference type="EMBL" id="JADOEL010000012">
    <property type="protein sequence ID" value="MBF8178847.1"/>
    <property type="molecule type" value="Genomic_DNA"/>
</dbReference>
<feature type="transmembrane region" description="Helical" evidence="1">
    <location>
        <begin position="20"/>
        <end position="38"/>
    </location>
</feature>
<organism evidence="2 3">
    <name type="scientific">Herminiimonas contaminans</name>
    <dbReference type="NCBI Taxonomy" id="1111140"/>
    <lineage>
        <taxon>Bacteria</taxon>
        <taxon>Pseudomonadati</taxon>
        <taxon>Pseudomonadota</taxon>
        <taxon>Betaproteobacteria</taxon>
        <taxon>Burkholderiales</taxon>
        <taxon>Oxalobacteraceae</taxon>
        <taxon>Herminiimonas</taxon>
    </lineage>
</organism>
<keyword evidence="1" id="KW-1133">Transmembrane helix</keyword>
<dbReference type="NCBIfam" id="TIGR03368">
    <property type="entry name" value="cellulose_yhjU"/>
    <property type="match status" value="1"/>
</dbReference>
<evidence type="ECO:0000313" key="2">
    <source>
        <dbReference type="EMBL" id="MBF8178847.1"/>
    </source>
</evidence>
<gene>
    <name evidence="2" type="primary">bcsG</name>
    <name evidence="2" type="ORF">IXC47_14250</name>
</gene>
<dbReference type="InterPro" id="IPR017744">
    <property type="entry name" value="BcsG"/>
</dbReference>
<comment type="caution">
    <text evidence="2">The sequence shown here is derived from an EMBL/GenBank/DDBJ whole genome shotgun (WGS) entry which is preliminary data.</text>
</comment>
<keyword evidence="2" id="KW-0808">Transferase</keyword>
<dbReference type="Gene3D" id="3.40.720.10">
    <property type="entry name" value="Alkaline Phosphatase, subunit A"/>
    <property type="match status" value="1"/>
</dbReference>